<dbReference type="EMBL" id="LRRQ01000027">
    <property type="protein sequence ID" value="OAM91487.1"/>
    <property type="molecule type" value="Genomic_DNA"/>
</dbReference>
<accession>A0A178IQ64</accession>
<protein>
    <submittedName>
        <fullName evidence="10">Exodeoxyribonuclease III</fullName>
    </submittedName>
</protein>
<dbReference type="PANTHER" id="PTHR22748">
    <property type="entry name" value="AP ENDONUCLEASE"/>
    <property type="match status" value="1"/>
</dbReference>
<evidence type="ECO:0000256" key="8">
    <source>
        <dbReference type="PIRSR" id="PIRSR604808-3"/>
    </source>
</evidence>
<name>A0A178IQ64_9BACT</name>
<evidence type="ECO:0000259" key="9">
    <source>
        <dbReference type="Pfam" id="PF03372"/>
    </source>
</evidence>
<dbReference type="CDD" id="cd09087">
    <property type="entry name" value="Ape1-like_AP-endo"/>
    <property type="match status" value="1"/>
</dbReference>
<dbReference type="GO" id="GO:0006284">
    <property type="term" value="P:base-excision repair"/>
    <property type="evidence" value="ECO:0007669"/>
    <property type="project" value="TreeGrafter"/>
</dbReference>
<keyword evidence="7" id="KW-0464">Manganese</keyword>
<comment type="caution">
    <text evidence="10">The sequence shown here is derived from an EMBL/GenBank/DDBJ whole genome shotgun (WGS) entry which is preliminary data.</text>
</comment>
<sequence length="254" mass="28992">MKLVSWNVNGVRAALKKGLHDYMEGADADVFCLQETKAHPGDVQHVSWKFGYEAFWNSAVKRGYSGTVVFTRVPPLRVTNGIGAGGHDSEGRVITLEFPDFWLVNVYQPNSQRGLTRLDYRTREWDPAFLAYLKKLEKKGKPVVFCGDLNVAHKEIDLKNPKSNRRNAGFTDEERENFTRLLESGFVDTFREFEPGPDHYTWWSQMSDCRARNIGWRVDYFVASQSFLPALKRAWISPGVMGSDHCPVGLEIKI</sequence>
<feature type="binding site" evidence="7">
    <location>
        <position position="244"/>
    </location>
    <ligand>
        <name>Mg(2+)</name>
        <dbReference type="ChEBI" id="CHEBI:18420"/>
        <label>1</label>
    </ligand>
</feature>
<dbReference type="PROSITE" id="PS00728">
    <property type="entry name" value="AP_NUCLEASE_F1_3"/>
    <property type="match status" value="1"/>
</dbReference>
<evidence type="ECO:0000256" key="4">
    <source>
        <dbReference type="ARBA" id="ARBA00022801"/>
    </source>
</evidence>
<reference evidence="10 11" key="1">
    <citation type="submission" date="2016-01" db="EMBL/GenBank/DDBJ databases">
        <title>High potential of lignocellulose degradation of a new Verrucomicrobia species.</title>
        <authorList>
            <person name="Wang Y."/>
            <person name="Shi Y."/>
            <person name="Qiu Z."/>
            <person name="Liu S."/>
            <person name="Yang H."/>
        </authorList>
    </citation>
    <scope>NUCLEOTIDE SEQUENCE [LARGE SCALE GENOMIC DNA]</scope>
    <source>
        <strain evidence="10 11">TSB47</strain>
    </source>
</reference>
<keyword evidence="3 7" id="KW-0479">Metal-binding</keyword>
<dbReference type="GO" id="GO:0046872">
    <property type="term" value="F:metal ion binding"/>
    <property type="evidence" value="ECO:0007669"/>
    <property type="project" value="UniProtKB-KW"/>
</dbReference>
<dbReference type="InterPro" id="IPR020848">
    <property type="entry name" value="AP_endonuclease_F1_CS"/>
</dbReference>
<evidence type="ECO:0000313" key="10">
    <source>
        <dbReference type="EMBL" id="OAM91487.1"/>
    </source>
</evidence>
<dbReference type="InterPro" id="IPR020847">
    <property type="entry name" value="AP_endonuclease_F1_BS"/>
</dbReference>
<dbReference type="Pfam" id="PF03372">
    <property type="entry name" value="Exo_endo_phos"/>
    <property type="match status" value="1"/>
</dbReference>
<evidence type="ECO:0000313" key="11">
    <source>
        <dbReference type="Proteomes" id="UP000078486"/>
    </source>
</evidence>
<comment type="cofactor">
    <cofactor evidence="7">
        <name>Mg(2+)</name>
        <dbReference type="ChEBI" id="CHEBI:18420"/>
    </cofactor>
    <cofactor evidence="7">
        <name>Mn(2+)</name>
        <dbReference type="ChEBI" id="CHEBI:29035"/>
    </cofactor>
    <text evidence="7">Probably binds two magnesium or manganese ions per subunit.</text>
</comment>
<dbReference type="PANTHER" id="PTHR22748:SF6">
    <property type="entry name" value="DNA-(APURINIC OR APYRIMIDINIC SITE) ENDONUCLEASE"/>
    <property type="match status" value="1"/>
</dbReference>
<dbReference type="InterPro" id="IPR004808">
    <property type="entry name" value="AP_endonuc_1"/>
</dbReference>
<dbReference type="GO" id="GO:0003906">
    <property type="term" value="F:DNA-(apurinic or apyrimidinic site) endonuclease activity"/>
    <property type="evidence" value="ECO:0007669"/>
    <property type="project" value="TreeGrafter"/>
</dbReference>
<dbReference type="Gene3D" id="3.60.10.10">
    <property type="entry name" value="Endonuclease/exonuclease/phosphatase"/>
    <property type="match status" value="1"/>
</dbReference>
<organism evidence="10 11">
    <name type="scientific">Termitidicoccus mucosus</name>
    <dbReference type="NCBI Taxonomy" id="1184151"/>
    <lineage>
        <taxon>Bacteria</taxon>
        <taxon>Pseudomonadati</taxon>
        <taxon>Verrucomicrobiota</taxon>
        <taxon>Opitutia</taxon>
        <taxon>Opitutales</taxon>
        <taxon>Opitutaceae</taxon>
        <taxon>Termitidicoccus</taxon>
    </lineage>
</organism>
<feature type="active site" description="Proton acceptor" evidence="6">
    <location>
        <position position="245"/>
    </location>
</feature>
<dbReference type="InterPro" id="IPR005135">
    <property type="entry name" value="Endo/exonuclease/phosphatase"/>
</dbReference>
<dbReference type="NCBIfam" id="TIGR00633">
    <property type="entry name" value="xth"/>
    <property type="match status" value="1"/>
</dbReference>
<proteinExistence type="inferred from homology"/>
<keyword evidence="4" id="KW-0378">Hydrolase</keyword>
<dbReference type="GO" id="GO:0003677">
    <property type="term" value="F:DNA binding"/>
    <property type="evidence" value="ECO:0007669"/>
    <property type="project" value="InterPro"/>
</dbReference>
<keyword evidence="5 7" id="KW-0460">Magnesium</keyword>
<dbReference type="Proteomes" id="UP000078486">
    <property type="component" value="Unassembled WGS sequence"/>
</dbReference>
<dbReference type="PROSITE" id="PS00726">
    <property type="entry name" value="AP_NUCLEASE_F1_1"/>
    <property type="match status" value="1"/>
</dbReference>
<feature type="active site" description="Proton donor/acceptor" evidence="6">
    <location>
        <position position="148"/>
    </location>
</feature>
<feature type="site" description="Important for catalytic activity" evidence="8">
    <location>
        <position position="219"/>
    </location>
</feature>
<evidence type="ECO:0000256" key="5">
    <source>
        <dbReference type="ARBA" id="ARBA00022842"/>
    </source>
</evidence>
<dbReference type="GO" id="GO:0008081">
    <property type="term" value="F:phosphoric diester hydrolase activity"/>
    <property type="evidence" value="ECO:0007669"/>
    <property type="project" value="TreeGrafter"/>
</dbReference>
<feature type="domain" description="Endonuclease/exonuclease/phosphatase" evidence="9">
    <location>
        <begin position="4"/>
        <end position="245"/>
    </location>
</feature>
<dbReference type="SUPFAM" id="SSF56219">
    <property type="entry name" value="DNase I-like"/>
    <property type="match status" value="1"/>
</dbReference>
<dbReference type="PROSITE" id="PS51435">
    <property type="entry name" value="AP_NUCLEASE_F1_4"/>
    <property type="match status" value="1"/>
</dbReference>
<feature type="binding site" evidence="7">
    <location>
        <position position="35"/>
    </location>
    <ligand>
        <name>Mg(2+)</name>
        <dbReference type="ChEBI" id="CHEBI:18420"/>
        <label>1</label>
    </ligand>
</feature>
<evidence type="ECO:0000256" key="6">
    <source>
        <dbReference type="PIRSR" id="PIRSR604808-1"/>
    </source>
</evidence>
<dbReference type="OrthoDB" id="9803914at2"/>
<feature type="site" description="Transition state stabilizer" evidence="8">
    <location>
        <position position="150"/>
    </location>
</feature>
<feature type="site" description="Interaction with DNA substrate" evidence="8">
    <location>
        <position position="245"/>
    </location>
</feature>
<comment type="cofactor">
    <cofactor evidence="1">
        <name>Mn(2+)</name>
        <dbReference type="ChEBI" id="CHEBI:29035"/>
    </cofactor>
</comment>
<dbReference type="InterPro" id="IPR036691">
    <property type="entry name" value="Endo/exonu/phosph_ase_sf"/>
</dbReference>
<dbReference type="STRING" id="1184151.AW736_03145"/>
<evidence type="ECO:0000256" key="1">
    <source>
        <dbReference type="ARBA" id="ARBA00001936"/>
    </source>
</evidence>
<feature type="binding site" evidence="7">
    <location>
        <position position="150"/>
    </location>
    <ligand>
        <name>Mg(2+)</name>
        <dbReference type="ChEBI" id="CHEBI:18420"/>
        <label>1</label>
    </ligand>
</feature>
<dbReference type="RefSeq" id="WP_068769755.1">
    <property type="nucleotide sequence ID" value="NZ_CP109796.1"/>
</dbReference>
<feature type="binding site" evidence="7">
    <location>
        <position position="245"/>
    </location>
    <ligand>
        <name>Mg(2+)</name>
        <dbReference type="ChEBI" id="CHEBI:18420"/>
        <label>1</label>
    </ligand>
</feature>
<keyword evidence="11" id="KW-1185">Reference proteome</keyword>
<gene>
    <name evidence="10" type="ORF">AW736_03145</name>
</gene>
<feature type="active site" evidence="6">
    <location>
        <position position="107"/>
    </location>
</feature>
<comment type="similarity">
    <text evidence="2">Belongs to the DNA repair enzymes AP/ExoA family.</text>
</comment>
<feature type="binding site" evidence="7">
    <location>
        <position position="148"/>
    </location>
    <ligand>
        <name>Mg(2+)</name>
        <dbReference type="ChEBI" id="CHEBI:18420"/>
        <label>1</label>
    </ligand>
</feature>
<evidence type="ECO:0000256" key="3">
    <source>
        <dbReference type="ARBA" id="ARBA00022723"/>
    </source>
</evidence>
<dbReference type="NCBIfam" id="TIGR00195">
    <property type="entry name" value="exoDNase_III"/>
    <property type="match status" value="1"/>
</dbReference>
<feature type="binding site" evidence="7">
    <location>
        <position position="7"/>
    </location>
    <ligand>
        <name>Mg(2+)</name>
        <dbReference type="ChEBI" id="CHEBI:18420"/>
        <label>1</label>
    </ligand>
</feature>
<evidence type="ECO:0000256" key="7">
    <source>
        <dbReference type="PIRSR" id="PIRSR604808-2"/>
    </source>
</evidence>
<evidence type="ECO:0000256" key="2">
    <source>
        <dbReference type="ARBA" id="ARBA00007092"/>
    </source>
</evidence>
<dbReference type="GO" id="GO:0008311">
    <property type="term" value="F:double-stranded DNA 3'-5' DNA exonuclease activity"/>
    <property type="evidence" value="ECO:0007669"/>
    <property type="project" value="TreeGrafter"/>
</dbReference>
<dbReference type="AlphaFoldDB" id="A0A178IQ64"/>